<dbReference type="EMBL" id="JAZDQT010000001">
    <property type="protein sequence ID" value="MEE1943738.1"/>
    <property type="molecule type" value="Genomic_DNA"/>
</dbReference>
<gene>
    <name evidence="2" type="ORF">VRU48_01375</name>
</gene>
<evidence type="ECO:0000313" key="3">
    <source>
        <dbReference type="Proteomes" id="UP001336835"/>
    </source>
</evidence>
<dbReference type="CDD" id="cd04301">
    <property type="entry name" value="NAT_SF"/>
    <property type="match status" value="1"/>
</dbReference>
<reference evidence="2 3" key="1">
    <citation type="submission" date="2024-01" db="EMBL/GenBank/DDBJ databases">
        <title>Pedobacter sp. nov., isolated from fresh soil.</title>
        <authorList>
            <person name="Le N.T.T."/>
        </authorList>
    </citation>
    <scope>NUCLEOTIDE SEQUENCE [LARGE SCALE GENOMIC DNA]</scope>
    <source>
        <strain evidence="2 3">KR3-3</strain>
    </source>
</reference>
<dbReference type="PANTHER" id="PTHR42791:SF1">
    <property type="entry name" value="N-ACETYLTRANSFERASE DOMAIN-CONTAINING PROTEIN"/>
    <property type="match status" value="1"/>
</dbReference>
<feature type="domain" description="N-acetyltransferase" evidence="1">
    <location>
        <begin position="63"/>
        <end position="198"/>
    </location>
</feature>
<dbReference type="PROSITE" id="PS51186">
    <property type="entry name" value="GNAT"/>
    <property type="match status" value="1"/>
</dbReference>
<dbReference type="Gene3D" id="3.40.630.30">
    <property type="match status" value="1"/>
</dbReference>
<dbReference type="Proteomes" id="UP001336835">
    <property type="component" value="Unassembled WGS sequence"/>
</dbReference>
<keyword evidence="3" id="KW-1185">Reference proteome</keyword>
<comment type="caution">
    <text evidence="2">The sequence shown here is derived from an EMBL/GenBank/DDBJ whole genome shotgun (WGS) entry which is preliminary data.</text>
</comment>
<name>A0ABU7I2R7_9SPHI</name>
<evidence type="ECO:0000259" key="1">
    <source>
        <dbReference type="PROSITE" id="PS51186"/>
    </source>
</evidence>
<dbReference type="InterPro" id="IPR016181">
    <property type="entry name" value="Acyl_CoA_acyltransferase"/>
</dbReference>
<accession>A0ABU7I2R7</accession>
<dbReference type="Pfam" id="PF13508">
    <property type="entry name" value="Acetyltransf_7"/>
    <property type="match status" value="1"/>
</dbReference>
<evidence type="ECO:0000313" key="2">
    <source>
        <dbReference type="EMBL" id="MEE1943738.1"/>
    </source>
</evidence>
<protein>
    <submittedName>
        <fullName evidence="2">GNAT family N-acetyltransferase</fullName>
    </submittedName>
</protein>
<dbReference type="PANTHER" id="PTHR42791">
    <property type="entry name" value="GNAT FAMILY ACETYLTRANSFERASE"/>
    <property type="match status" value="1"/>
</dbReference>
<dbReference type="InterPro" id="IPR000182">
    <property type="entry name" value="GNAT_dom"/>
</dbReference>
<dbReference type="RefSeq" id="WP_330106141.1">
    <property type="nucleotide sequence ID" value="NZ_JAZDQT010000001.1"/>
</dbReference>
<dbReference type="SUPFAM" id="SSF55729">
    <property type="entry name" value="Acyl-CoA N-acyltransferases (Nat)"/>
    <property type="match status" value="1"/>
</dbReference>
<dbReference type="InterPro" id="IPR052523">
    <property type="entry name" value="Trichothecene_AcTrans"/>
</dbReference>
<sequence length="198" mass="22570">MNDISAMISASIQDKARVVEILSTSFDQNKSVNQLVKQDGRRLQRIRMLMEYAFDECMEFGQVIISKNRDCCALVLFDERKRFSFRSLFRDLKLTFFISGLGNIGRVVAKEKMVKLAHQELTQGKPAYHLWFIGVDPSVQGQGEGSHLLTSLLAESKALGRLLLLETSTEKNLPFYAKFGLKIYKEIDAGYPIYLLSY</sequence>
<organism evidence="2 3">
    <name type="scientific">Pedobacter albus</name>
    <dbReference type="NCBI Taxonomy" id="3113905"/>
    <lineage>
        <taxon>Bacteria</taxon>
        <taxon>Pseudomonadati</taxon>
        <taxon>Bacteroidota</taxon>
        <taxon>Sphingobacteriia</taxon>
        <taxon>Sphingobacteriales</taxon>
        <taxon>Sphingobacteriaceae</taxon>
        <taxon>Pedobacter</taxon>
    </lineage>
</organism>
<proteinExistence type="predicted"/>